<protein>
    <submittedName>
        <fullName evidence="1">Uncharacterized protein</fullName>
    </submittedName>
</protein>
<comment type="caution">
    <text evidence="1">The sequence shown here is derived from an EMBL/GenBank/DDBJ whole genome shotgun (WGS) entry which is preliminary data.</text>
</comment>
<accession>A0A0F9MB36</accession>
<organism evidence="1">
    <name type="scientific">marine sediment metagenome</name>
    <dbReference type="NCBI Taxonomy" id="412755"/>
    <lineage>
        <taxon>unclassified sequences</taxon>
        <taxon>metagenomes</taxon>
        <taxon>ecological metagenomes</taxon>
    </lineage>
</organism>
<name>A0A0F9MB36_9ZZZZ</name>
<dbReference type="AlphaFoldDB" id="A0A0F9MB36"/>
<reference evidence="1" key="1">
    <citation type="journal article" date="2015" name="Nature">
        <title>Complex archaea that bridge the gap between prokaryotes and eukaryotes.</title>
        <authorList>
            <person name="Spang A."/>
            <person name="Saw J.H."/>
            <person name="Jorgensen S.L."/>
            <person name="Zaremba-Niedzwiedzka K."/>
            <person name="Martijn J."/>
            <person name="Lind A.E."/>
            <person name="van Eijk R."/>
            <person name="Schleper C."/>
            <person name="Guy L."/>
            <person name="Ettema T.J."/>
        </authorList>
    </citation>
    <scope>NUCLEOTIDE SEQUENCE</scope>
</reference>
<proteinExistence type="predicted"/>
<dbReference type="EMBL" id="LAZR01009231">
    <property type="protein sequence ID" value="KKM73875.1"/>
    <property type="molecule type" value="Genomic_DNA"/>
</dbReference>
<evidence type="ECO:0000313" key="1">
    <source>
        <dbReference type="EMBL" id="KKM73875.1"/>
    </source>
</evidence>
<sequence>MGFKAENYSLLAGSGTYYVTGSDAISDVAHYGFVATENTIIDEWTVTDANGNERDLVDYFNISGVTITIDFVAHIIPENFRNSETHSFKLTNTGAGQLLRS</sequence>
<gene>
    <name evidence="1" type="ORF">LCGC14_1406000</name>
</gene>